<dbReference type="AlphaFoldDB" id="A0A067MUF9"/>
<keyword evidence="2" id="KW-1185">Reference proteome</keyword>
<dbReference type="InParanoid" id="A0A067MUF9"/>
<protein>
    <submittedName>
        <fullName evidence="1">Uncharacterized protein</fullName>
    </submittedName>
</protein>
<evidence type="ECO:0000313" key="1">
    <source>
        <dbReference type="EMBL" id="KDQ15221.1"/>
    </source>
</evidence>
<accession>A0A067MUF9</accession>
<reference evidence="2" key="1">
    <citation type="journal article" date="2014" name="Proc. Natl. Acad. Sci. U.S.A.">
        <title>Extensive sampling of basidiomycete genomes demonstrates inadequacy of the white-rot/brown-rot paradigm for wood decay fungi.</title>
        <authorList>
            <person name="Riley R."/>
            <person name="Salamov A.A."/>
            <person name="Brown D.W."/>
            <person name="Nagy L.G."/>
            <person name="Floudas D."/>
            <person name="Held B.W."/>
            <person name="Levasseur A."/>
            <person name="Lombard V."/>
            <person name="Morin E."/>
            <person name="Otillar R."/>
            <person name="Lindquist E.A."/>
            <person name="Sun H."/>
            <person name="LaButti K.M."/>
            <person name="Schmutz J."/>
            <person name="Jabbour D."/>
            <person name="Luo H."/>
            <person name="Baker S.E."/>
            <person name="Pisabarro A.G."/>
            <person name="Walton J.D."/>
            <person name="Blanchette R.A."/>
            <person name="Henrissat B."/>
            <person name="Martin F."/>
            <person name="Cullen D."/>
            <person name="Hibbett D.S."/>
            <person name="Grigoriev I.V."/>
        </authorList>
    </citation>
    <scope>NUCLEOTIDE SEQUENCE [LARGE SCALE GENOMIC DNA]</scope>
    <source>
        <strain evidence="2">FD-172 SS1</strain>
    </source>
</reference>
<name>A0A067MUF9_BOTB1</name>
<dbReference type="Proteomes" id="UP000027195">
    <property type="component" value="Unassembled WGS sequence"/>
</dbReference>
<sequence length="210" mass="22872">MAGEPRDGVDTPLLSFSFESLLPMRAAASRRVCARAGANGPFVICSFREYKKAGSWGDEAPLLPLCAIGSTYLYARPAGGAYFPSSLSSPMCYPEHGHGTGKPPMCANWGNESVWGVGERQREQHCERERERRYKGKRNMYILALPIHGVRPVAAAATLVVARSQSLLAAIHLLSTDTHRFRAVSCIVTFARYVTIDAALAAALLDVIYV</sequence>
<proteinExistence type="predicted"/>
<dbReference type="EMBL" id="KL198033">
    <property type="protein sequence ID" value="KDQ15221.1"/>
    <property type="molecule type" value="Genomic_DNA"/>
</dbReference>
<evidence type="ECO:0000313" key="2">
    <source>
        <dbReference type="Proteomes" id="UP000027195"/>
    </source>
</evidence>
<gene>
    <name evidence="1" type="ORF">BOTBODRAFT_44179</name>
</gene>
<organism evidence="1 2">
    <name type="scientific">Botryobasidium botryosum (strain FD-172 SS1)</name>
    <dbReference type="NCBI Taxonomy" id="930990"/>
    <lineage>
        <taxon>Eukaryota</taxon>
        <taxon>Fungi</taxon>
        <taxon>Dikarya</taxon>
        <taxon>Basidiomycota</taxon>
        <taxon>Agaricomycotina</taxon>
        <taxon>Agaricomycetes</taxon>
        <taxon>Cantharellales</taxon>
        <taxon>Botryobasidiaceae</taxon>
        <taxon>Botryobasidium</taxon>
    </lineage>
</organism>
<dbReference type="HOGENOM" id="CLU_1309920_0_0_1"/>